<dbReference type="Proteomes" id="UP000186551">
    <property type="component" value="Unassembled WGS sequence"/>
</dbReference>
<dbReference type="STRING" id="1797110.A3841_00075"/>
<accession>A0A1Q5PC21</accession>
<evidence type="ECO:0008006" key="3">
    <source>
        <dbReference type="Google" id="ProtNLM"/>
    </source>
</evidence>
<dbReference type="Gene3D" id="3.30.110.170">
    <property type="entry name" value="Protein of unknown function (DUF541), domain 1"/>
    <property type="match status" value="1"/>
</dbReference>
<reference evidence="1 2" key="1">
    <citation type="submission" date="2016-03" db="EMBL/GenBank/DDBJ databases">
        <title>Genome sequence of Pontibacter sp. nov., of the family cytophagaceae, isolated from marine sediment of the Yellow Sea, China.</title>
        <authorList>
            <person name="Zhang G."/>
            <person name="Zhang R."/>
        </authorList>
    </citation>
    <scope>NUCLEOTIDE SEQUENCE [LARGE SCALE GENOMIC DNA]</scope>
    <source>
        <strain evidence="1 2">S10-8</strain>
    </source>
</reference>
<gene>
    <name evidence="1" type="ORF">A3841_00075</name>
</gene>
<sequence>MLQSIVSFGQTKNFIDQPFIETAASVDTLVTPDEIYLNILINEKDTKGKISIEELESKMEKTLQKLGINTAENLSLNDLGSNFKKYFLKGQDVLKTKVYSLKVNDAQTAGLVILELEKIEISNIHLDRTEFSSMDQLRLALKSNAVAKAKKQAEYLASPINQKVGAAIYISDQSNNAVHNELQGRVAGIVVRGYGTSTKAEPKPADIQFEKIKVESSVSVKFKLEQ</sequence>
<organism evidence="1 2">
    <name type="scientific">Pontibacter flavimaris</name>
    <dbReference type="NCBI Taxonomy" id="1797110"/>
    <lineage>
        <taxon>Bacteria</taxon>
        <taxon>Pseudomonadati</taxon>
        <taxon>Bacteroidota</taxon>
        <taxon>Cytophagia</taxon>
        <taxon>Cytophagales</taxon>
        <taxon>Hymenobacteraceae</taxon>
        <taxon>Pontibacter</taxon>
    </lineage>
</organism>
<name>A0A1Q5PC21_9BACT</name>
<keyword evidence="2" id="KW-1185">Reference proteome</keyword>
<evidence type="ECO:0000313" key="1">
    <source>
        <dbReference type="EMBL" id="OKL39786.1"/>
    </source>
</evidence>
<proteinExistence type="predicted"/>
<protein>
    <recommendedName>
        <fullName evidence="3">SIMPL domain-containing protein</fullName>
    </recommendedName>
</protein>
<dbReference type="Pfam" id="PF04402">
    <property type="entry name" value="SIMPL"/>
    <property type="match status" value="1"/>
</dbReference>
<dbReference type="OrthoDB" id="1118849at2"/>
<dbReference type="InterPro" id="IPR007497">
    <property type="entry name" value="SIMPL/DUF541"/>
</dbReference>
<evidence type="ECO:0000313" key="2">
    <source>
        <dbReference type="Proteomes" id="UP000186551"/>
    </source>
</evidence>
<dbReference type="EMBL" id="LVWA01000007">
    <property type="protein sequence ID" value="OKL39786.1"/>
    <property type="molecule type" value="Genomic_DNA"/>
</dbReference>
<comment type="caution">
    <text evidence="1">The sequence shown here is derived from an EMBL/GenBank/DDBJ whole genome shotgun (WGS) entry which is preliminary data.</text>
</comment>
<dbReference type="AlphaFoldDB" id="A0A1Q5PC21"/>